<dbReference type="Proteomes" id="UP000005959">
    <property type="component" value="Unassembled WGS sequence"/>
</dbReference>
<comment type="caution">
    <text evidence="1">The sequence shown here is derived from an EMBL/GenBank/DDBJ whole genome shotgun (WGS) entry which is preliminary data.</text>
</comment>
<accession>G9Y117</accession>
<sequence length="46" mass="5364">MIFMWQPLCKCGGEGGTHKYFGMKHPERIMFCNYSQRQLTGFFVSA</sequence>
<reference evidence="1 2" key="1">
    <citation type="submission" date="2011-08" db="EMBL/GenBank/DDBJ databases">
        <authorList>
            <person name="Weinstock G."/>
            <person name="Sodergren E."/>
            <person name="Clifton S."/>
            <person name="Fulton L."/>
            <person name="Fulton B."/>
            <person name="Courtney L."/>
            <person name="Fronick C."/>
            <person name="Harrison M."/>
            <person name="Strong C."/>
            <person name="Farmer C."/>
            <person name="Delahaunty K."/>
            <person name="Markovic C."/>
            <person name="Hall O."/>
            <person name="Minx P."/>
            <person name="Tomlinson C."/>
            <person name="Mitreva M."/>
            <person name="Hou S."/>
            <person name="Chen J."/>
            <person name="Wollam A."/>
            <person name="Pepin K.H."/>
            <person name="Johnson M."/>
            <person name="Bhonagiri V."/>
            <person name="Zhang X."/>
            <person name="Suruliraj S."/>
            <person name="Warren W."/>
            <person name="Chinwalla A."/>
            <person name="Mardis E.R."/>
            <person name="Wilson R.K."/>
        </authorList>
    </citation>
    <scope>NUCLEOTIDE SEQUENCE [LARGE SCALE GENOMIC DNA]</scope>
    <source>
        <strain evidence="1 2">ATCC 51873</strain>
    </source>
</reference>
<organism evidence="1 2">
    <name type="scientific">Hafnia alvei ATCC 51873</name>
    <dbReference type="NCBI Taxonomy" id="1002364"/>
    <lineage>
        <taxon>Bacteria</taxon>
        <taxon>Pseudomonadati</taxon>
        <taxon>Pseudomonadota</taxon>
        <taxon>Gammaproteobacteria</taxon>
        <taxon>Enterobacterales</taxon>
        <taxon>Hafniaceae</taxon>
        <taxon>Hafnia</taxon>
    </lineage>
</organism>
<protein>
    <submittedName>
        <fullName evidence="1">Uncharacterized protein</fullName>
    </submittedName>
</protein>
<name>G9Y117_HAFAL</name>
<gene>
    <name evidence="1" type="ORF">HMPREF0454_00232</name>
</gene>
<evidence type="ECO:0000313" key="2">
    <source>
        <dbReference type="Proteomes" id="UP000005959"/>
    </source>
</evidence>
<proteinExistence type="predicted"/>
<evidence type="ECO:0000313" key="1">
    <source>
        <dbReference type="EMBL" id="EHM48218.1"/>
    </source>
</evidence>
<dbReference type="AlphaFoldDB" id="G9Y117"/>
<dbReference type="HOGENOM" id="CLU_3184341_0_0_6"/>
<dbReference type="EMBL" id="AGCI01000005">
    <property type="protein sequence ID" value="EHM48218.1"/>
    <property type="molecule type" value="Genomic_DNA"/>
</dbReference>